<dbReference type="InterPro" id="IPR014720">
    <property type="entry name" value="dsRBD_dom"/>
</dbReference>
<dbReference type="Pfam" id="PF20932">
    <property type="entry name" value="Dicer_dsRBD"/>
    <property type="match status" value="1"/>
</dbReference>
<name>A0AAV8VD98_9CUCU</name>
<evidence type="ECO:0000256" key="8">
    <source>
        <dbReference type="ARBA" id="ARBA00022801"/>
    </source>
</evidence>
<accession>A0AAV8VD98</accession>
<keyword evidence="10 12" id="KW-0694">RNA-binding</keyword>
<dbReference type="InterPro" id="IPR036389">
    <property type="entry name" value="RNase_III_sf"/>
</dbReference>
<dbReference type="Pfam" id="PF02170">
    <property type="entry name" value="PAZ"/>
    <property type="match status" value="1"/>
</dbReference>
<evidence type="ECO:0000256" key="10">
    <source>
        <dbReference type="ARBA" id="ARBA00022884"/>
    </source>
</evidence>
<dbReference type="GO" id="GO:0000166">
    <property type="term" value="F:nucleotide binding"/>
    <property type="evidence" value="ECO:0007669"/>
    <property type="project" value="UniProtKB-KW"/>
</dbReference>
<dbReference type="GO" id="GO:0005737">
    <property type="term" value="C:cytoplasm"/>
    <property type="evidence" value="ECO:0007669"/>
    <property type="project" value="TreeGrafter"/>
</dbReference>
<dbReference type="GO" id="GO:0031054">
    <property type="term" value="P:pre-miRNA processing"/>
    <property type="evidence" value="ECO:0007669"/>
    <property type="project" value="InterPro"/>
</dbReference>
<feature type="domain" description="PAZ" evidence="15">
    <location>
        <begin position="154"/>
        <end position="276"/>
    </location>
</feature>
<evidence type="ECO:0000256" key="1">
    <source>
        <dbReference type="ARBA" id="ARBA00001936"/>
    </source>
</evidence>
<comment type="cofactor">
    <cofactor evidence="2">
        <name>Mg(2+)</name>
        <dbReference type="ChEBI" id="CHEBI:18420"/>
    </cofactor>
</comment>
<dbReference type="InterPro" id="IPR003100">
    <property type="entry name" value="PAZ_dom"/>
</dbReference>
<evidence type="ECO:0000256" key="4">
    <source>
        <dbReference type="ARBA" id="ARBA00022723"/>
    </source>
</evidence>
<evidence type="ECO:0000256" key="2">
    <source>
        <dbReference type="ARBA" id="ARBA00001946"/>
    </source>
</evidence>
<evidence type="ECO:0000256" key="9">
    <source>
        <dbReference type="ARBA" id="ARBA00022842"/>
    </source>
</evidence>
<dbReference type="GO" id="GO:0046872">
    <property type="term" value="F:metal ion binding"/>
    <property type="evidence" value="ECO:0007669"/>
    <property type="project" value="UniProtKB-KW"/>
</dbReference>
<organism evidence="16 17">
    <name type="scientific">Exocentrus adspersus</name>
    <dbReference type="NCBI Taxonomy" id="1586481"/>
    <lineage>
        <taxon>Eukaryota</taxon>
        <taxon>Metazoa</taxon>
        <taxon>Ecdysozoa</taxon>
        <taxon>Arthropoda</taxon>
        <taxon>Hexapoda</taxon>
        <taxon>Insecta</taxon>
        <taxon>Pterygota</taxon>
        <taxon>Neoptera</taxon>
        <taxon>Endopterygota</taxon>
        <taxon>Coleoptera</taxon>
        <taxon>Polyphaga</taxon>
        <taxon>Cucujiformia</taxon>
        <taxon>Chrysomeloidea</taxon>
        <taxon>Cerambycidae</taxon>
        <taxon>Lamiinae</taxon>
        <taxon>Acanthocinini</taxon>
        <taxon>Exocentrus</taxon>
    </lineage>
</organism>
<dbReference type="CDD" id="cd00593">
    <property type="entry name" value="RIBOc"/>
    <property type="match status" value="2"/>
</dbReference>
<sequence length="943" mass="108374">MYFLFFQIPSYVQGQIQPNITLFLHIIILEPHFVRQCSDINTSTIYDMYTSSLCFGILTAKPLPSLSDFPLYVSLGSINVKVKINAKEVVLEDEDIQAIKRFHFLVFDDVLNILHPFLIFDNDQEAEMLLLVPVNKLTDEIEFNFVNTAWDIKSVIELSREEKLNLEVTPETFLRKIVSPWYRRDTAATYIVTEVCLNKCALTPFPNEDYSDFQAYFQEKHNQTVLNTQHPLLLVKGLTKRLNFIKPKGIETKRKREKVYEEMTEYLIPELVVKQEFPAALWIQSSFLPTILSRISYLLQLEELRCKIAKEAGLGHEIIPQKPLQLDEYLLNYIPNIEEDQVSENTGISIEIPLLHETELSLASTLPQYNKDYAAKVLEGEYPWADIEEPKDVERDLNVTLMDIEYYENFVWQGVDMDNVTKNDSPVKRNEKQLALTYYKDFVHKPIKLLSTDSNEEGPDLSEMFRALTAAKANEIVNLERLETLGDSFLKFISSVYISLRFPTYDEGRATSLKGRLVSNRNLFYLAKIRNLSGTMKFKELSPREEWLPPAFKIPKEMLKRIQSKELSVNALFNINIPREQQISGILSEDILSEIIEEECPPDENEESSYSNTAAFLQCQYIGDKHISDVVESLLGVYFKCNGLAGGIKFIEWIGLIPASENLENLLKAPVPNPIINSQSADDRINFHLPYWQDIENILGYKFKNRGFLLQALTHSSYTQNRDTLSYEKLEFLGDAILDFLITCYIYESCGNLNPGDLTDLRSALVNNNTFASLVVRCGIQKFLLLMNTKLQGQIDKFVEYLKAKNYVIDDEVLILLEEDELILAEYVDVPKILGDVFEALAGAIYLDSGKDLNAVWTVFYKIMWKEIDLFSKNVPKNIVRRLFEWPGTYPKFGNIIATENQKCLIPLQFMLNGMQKLVHGCGSNKAMAKRAAAKLALRFLEK</sequence>
<dbReference type="PANTHER" id="PTHR14950:SF37">
    <property type="entry name" value="ENDORIBONUCLEASE DICER"/>
    <property type="match status" value="1"/>
</dbReference>
<keyword evidence="11" id="KW-0464">Manganese</keyword>
<evidence type="ECO:0000313" key="16">
    <source>
        <dbReference type="EMBL" id="KAJ8912073.1"/>
    </source>
</evidence>
<dbReference type="SUPFAM" id="SSF54768">
    <property type="entry name" value="dsRNA-binding domain-like"/>
    <property type="match status" value="1"/>
</dbReference>
<dbReference type="EMBL" id="JANEYG010000148">
    <property type="protein sequence ID" value="KAJ8912073.1"/>
    <property type="molecule type" value="Genomic_DNA"/>
</dbReference>
<evidence type="ECO:0000259" key="14">
    <source>
        <dbReference type="PROSITE" id="PS50142"/>
    </source>
</evidence>
<dbReference type="Gene3D" id="2.170.260.10">
    <property type="entry name" value="paz domain"/>
    <property type="match status" value="1"/>
</dbReference>
<evidence type="ECO:0000259" key="15">
    <source>
        <dbReference type="PROSITE" id="PS50821"/>
    </source>
</evidence>
<dbReference type="FunFam" id="1.10.1520.10:FF:000005">
    <property type="entry name" value="Putative endoribonuclease dicer"/>
    <property type="match status" value="1"/>
</dbReference>
<dbReference type="SUPFAM" id="SSF69065">
    <property type="entry name" value="RNase III domain-like"/>
    <property type="match status" value="2"/>
</dbReference>
<gene>
    <name evidence="16" type="ORF">NQ315_000578</name>
</gene>
<dbReference type="GO" id="GO:0070578">
    <property type="term" value="C:RISC-loading complex"/>
    <property type="evidence" value="ECO:0007669"/>
    <property type="project" value="TreeGrafter"/>
</dbReference>
<dbReference type="PROSITE" id="PS50821">
    <property type="entry name" value="PAZ"/>
    <property type="match status" value="1"/>
</dbReference>
<keyword evidence="8" id="KW-0378">Hydrolase</keyword>
<evidence type="ECO:0000256" key="6">
    <source>
        <dbReference type="ARBA" id="ARBA00022741"/>
    </source>
</evidence>
<dbReference type="InterPro" id="IPR036085">
    <property type="entry name" value="PAZ_dom_sf"/>
</dbReference>
<dbReference type="GO" id="GO:0030422">
    <property type="term" value="P:siRNA processing"/>
    <property type="evidence" value="ECO:0007669"/>
    <property type="project" value="InterPro"/>
</dbReference>
<feature type="domain" description="RNase III" evidence="14">
    <location>
        <begin position="692"/>
        <end position="850"/>
    </location>
</feature>
<evidence type="ECO:0000259" key="13">
    <source>
        <dbReference type="PROSITE" id="PS50137"/>
    </source>
</evidence>
<evidence type="ECO:0000256" key="12">
    <source>
        <dbReference type="PROSITE-ProRule" id="PRU00266"/>
    </source>
</evidence>
<protein>
    <submittedName>
        <fullName evidence="16">Uncharacterized protein</fullName>
    </submittedName>
</protein>
<proteinExistence type="inferred from homology"/>
<dbReference type="PROSITE" id="PS50142">
    <property type="entry name" value="RNASE_3_2"/>
    <property type="match status" value="2"/>
</dbReference>
<feature type="domain" description="DRBM" evidence="13">
    <location>
        <begin position="921"/>
        <end position="943"/>
    </location>
</feature>
<evidence type="ECO:0000256" key="5">
    <source>
        <dbReference type="ARBA" id="ARBA00022737"/>
    </source>
</evidence>
<dbReference type="PROSITE" id="PS50137">
    <property type="entry name" value="DS_RBD"/>
    <property type="match status" value="1"/>
</dbReference>
<dbReference type="Gene3D" id="1.10.1520.10">
    <property type="entry name" value="Ribonuclease III domain"/>
    <property type="match status" value="2"/>
</dbReference>
<keyword evidence="3" id="KW-0540">Nuclease</keyword>
<dbReference type="GO" id="GO:0004525">
    <property type="term" value="F:ribonuclease III activity"/>
    <property type="evidence" value="ECO:0007669"/>
    <property type="project" value="InterPro"/>
</dbReference>
<evidence type="ECO:0000313" key="17">
    <source>
        <dbReference type="Proteomes" id="UP001159042"/>
    </source>
</evidence>
<dbReference type="GO" id="GO:0006309">
    <property type="term" value="P:apoptotic DNA fragmentation"/>
    <property type="evidence" value="ECO:0007669"/>
    <property type="project" value="TreeGrafter"/>
</dbReference>
<dbReference type="InterPro" id="IPR044441">
    <property type="entry name" value="DICER_DSRM"/>
</dbReference>
<keyword evidence="7" id="KW-0255">Endonuclease</keyword>
<keyword evidence="6" id="KW-0547">Nucleotide-binding</keyword>
<keyword evidence="9" id="KW-0460">Magnesium</keyword>
<keyword evidence="5" id="KW-0677">Repeat</keyword>
<dbReference type="SUPFAM" id="SSF101690">
    <property type="entry name" value="PAZ domain"/>
    <property type="match status" value="1"/>
</dbReference>
<evidence type="ECO:0000256" key="3">
    <source>
        <dbReference type="ARBA" id="ARBA00022722"/>
    </source>
</evidence>
<dbReference type="GO" id="GO:0005634">
    <property type="term" value="C:nucleus"/>
    <property type="evidence" value="ECO:0007669"/>
    <property type="project" value="TreeGrafter"/>
</dbReference>
<dbReference type="GO" id="GO:0003723">
    <property type="term" value="F:RNA binding"/>
    <property type="evidence" value="ECO:0007669"/>
    <property type="project" value="UniProtKB-UniRule"/>
</dbReference>
<evidence type="ECO:0000256" key="7">
    <source>
        <dbReference type="ARBA" id="ARBA00022759"/>
    </source>
</evidence>
<reference evidence="16 17" key="1">
    <citation type="journal article" date="2023" name="Insect Mol. Biol.">
        <title>Genome sequencing provides insights into the evolution of gene families encoding plant cell wall-degrading enzymes in longhorned beetles.</title>
        <authorList>
            <person name="Shin N.R."/>
            <person name="Okamura Y."/>
            <person name="Kirsch R."/>
            <person name="Pauchet Y."/>
        </authorList>
    </citation>
    <scope>NUCLEOTIDE SEQUENCE [LARGE SCALE GENOMIC DNA]</scope>
    <source>
        <strain evidence="16">EAD_L_NR</strain>
    </source>
</reference>
<comment type="caution">
    <text evidence="16">The sequence shown here is derived from an EMBL/GenBank/DDBJ whole genome shotgun (WGS) entry which is preliminary data.</text>
</comment>
<dbReference type="SMART" id="SM00949">
    <property type="entry name" value="PAZ"/>
    <property type="match status" value="1"/>
</dbReference>
<dbReference type="SMART" id="SM00535">
    <property type="entry name" value="RIBOc"/>
    <property type="match status" value="2"/>
</dbReference>
<dbReference type="GO" id="GO:0006364">
    <property type="term" value="P:rRNA processing"/>
    <property type="evidence" value="ECO:0007669"/>
    <property type="project" value="InterPro"/>
</dbReference>
<evidence type="ECO:0000256" key="11">
    <source>
        <dbReference type="ARBA" id="ARBA00023211"/>
    </source>
</evidence>
<dbReference type="InterPro" id="IPR000999">
    <property type="entry name" value="RNase_III_dom"/>
</dbReference>
<dbReference type="InterPro" id="IPR048512">
    <property type="entry name" value="Dicer_platform"/>
</dbReference>
<dbReference type="Pfam" id="PF20931">
    <property type="entry name" value="Dicer_platform"/>
    <property type="match status" value="1"/>
</dbReference>
<dbReference type="Pfam" id="PF00636">
    <property type="entry name" value="Ribonuclease_3"/>
    <property type="match status" value="2"/>
</dbReference>
<dbReference type="AlphaFoldDB" id="A0AAV8VD98"/>
<keyword evidence="4" id="KW-0479">Metal-binding</keyword>
<dbReference type="PROSITE" id="PS00517">
    <property type="entry name" value="RNASE_3_1"/>
    <property type="match status" value="1"/>
</dbReference>
<keyword evidence="17" id="KW-1185">Reference proteome</keyword>
<dbReference type="HAMAP" id="MF_00104">
    <property type="entry name" value="RNase_III"/>
    <property type="match status" value="1"/>
</dbReference>
<dbReference type="Proteomes" id="UP001159042">
    <property type="component" value="Unassembled WGS sequence"/>
</dbReference>
<dbReference type="GO" id="GO:0004530">
    <property type="term" value="F:deoxyribonuclease I activity"/>
    <property type="evidence" value="ECO:0007669"/>
    <property type="project" value="TreeGrafter"/>
</dbReference>
<dbReference type="InterPro" id="IPR011907">
    <property type="entry name" value="RNase_III"/>
</dbReference>
<feature type="domain" description="RNase III" evidence="14">
    <location>
        <begin position="467"/>
        <end position="643"/>
    </location>
</feature>
<comment type="cofactor">
    <cofactor evidence="1">
        <name>Mn(2+)</name>
        <dbReference type="ChEBI" id="CHEBI:29035"/>
    </cofactor>
</comment>
<dbReference type="Gene3D" id="3.30.160.20">
    <property type="match status" value="1"/>
</dbReference>
<dbReference type="PANTHER" id="PTHR14950">
    <property type="entry name" value="DICER-RELATED"/>
    <property type="match status" value="1"/>
</dbReference>